<evidence type="ECO:0000313" key="6">
    <source>
        <dbReference type="EMBL" id="KAG7528145.1"/>
    </source>
</evidence>
<comment type="subcellular location">
    <subcellularLocation>
        <location evidence="2">Cytoplasm</location>
    </subcellularLocation>
    <subcellularLocation>
        <location evidence="1">Nucleus</location>
    </subcellularLocation>
</comment>
<organism evidence="6 7">
    <name type="scientific">Filobasidium floriforme</name>
    <dbReference type="NCBI Taxonomy" id="5210"/>
    <lineage>
        <taxon>Eukaryota</taxon>
        <taxon>Fungi</taxon>
        <taxon>Dikarya</taxon>
        <taxon>Basidiomycota</taxon>
        <taxon>Agaricomycotina</taxon>
        <taxon>Tremellomycetes</taxon>
        <taxon>Filobasidiales</taxon>
        <taxon>Filobasidiaceae</taxon>
        <taxon>Filobasidium</taxon>
    </lineage>
</organism>
<evidence type="ECO:0000256" key="5">
    <source>
        <dbReference type="SAM" id="MobiDB-lite"/>
    </source>
</evidence>
<evidence type="ECO:0008006" key="8">
    <source>
        <dbReference type="Google" id="ProtNLM"/>
    </source>
</evidence>
<evidence type="ECO:0000256" key="2">
    <source>
        <dbReference type="ARBA" id="ARBA00004496"/>
    </source>
</evidence>
<feature type="compositionally biased region" description="Acidic residues" evidence="5">
    <location>
        <begin position="269"/>
        <end position="297"/>
    </location>
</feature>
<keyword evidence="7" id="KW-1185">Reference proteome</keyword>
<gene>
    <name evidence="6" type="ORF">FFLO_06384</name>
</gene>
<dbReference type="GO" id="GO:0000387">
    <property type="term" value="P:spliceosomal snRNP assembly"/>
    <property type="evidence" value="ECO:0007669"/>
    <property type="project" value="TreeGrafter"/>
</dbReference>
<name>A0A8K0JFA3_9TREE</name>
<dbReference type="AlphaFoldDB" id="A0A8K0JFA3"/>
<dbReference type="PANTHER" id="PTHR21399:SF0">
    <property type="entry name" value="METHYLOSOME SUBUNIT PICLN"/>
    <property type="match status" value="1"/>
</dbReference>
<feature type="compositionally biased region" description="Polar residues" evidence="5">
    <location>
        <begin position="1"/>
        <end position="17"/>
    </location>
</feature>
<reference evidence="6" key="1">
    <citation type="submission" date="2020-04" db="EMBL/GenBank/DDBJ databases">
        <title>Analysis of mating type loci in Filobasidium floriforme.</title>
        <authorList>
            <person name="Nowrousian M."/>
        </authorList>
    </citation>
    <scope>NUCLEOTIDE SEQUENCE</scope>
    <source>
        <strain evidence="6">CBS 6242</strain>
    </source>
</reference>
<dbReference type="EMBL" id="JABELV010000203">
    <property type="protein sequence ID" value="KAG7528145.1"/>
    <property type="molecule type" value="Genomic_DNA"/>
</dbReference>
<protein>
    <recommendedName>
        <fullName evidence="8">Regulator of volume decrease after cellular swelling-domain-containing protein</fullName>
    </recommendedName>
</protein>
<dbReference type="PANTHER" id="PTHR21399">
    <property type="entry name" value="CHLORIDE CONDUCTANCE REGULATORY PROTEIN ICLN"/>
    <property type="match status" value="1"/>
</dbReference>
<dbReference type="Proteomes" id="UP000812966">
    <property type="component" value="Unassembled WGS sequence"/>
</dbReference>
<comment type="caution">
    <text evidence="6">The sequence shown here is derived from an EMBL/GenBank/DDBJ whole genome shotgun (WGS) entry which is preliminary data.</text>
</comment>
<sequence>MYLTLSASRTASVQKPTKPQAGKTDTLKAKPEVSAAVIESDENEKVTNGTATTLAELKEDEQPGALVPIASVPKFISREEHISLTSTTPASWTDIPPVLHFNEEGVKIEFDPAYRNQTEMKGDIWVTEGSVAFMPKGTGSTGFSLAYPKITLHAVSRNADAGNCLYCQIADPSVEPVANESDEDEEDDEEYEPLREMRIYVKDDAALDRIYNAFTDCANLHPTPNDPSAPSFPTVFGGASGGADMDFSSGGWITAENIHEHALTAFGSDGDDGSDFEDADDDEDEDDDDSEDGEDTE</sequence>
<proteinExistence type="predicted"/>
<dbReference type="GO" id="GO:0045292">
    <property type="term" value="P:mRNA cis splicing, via spliceosome"/>
    <property type="evidence" value="ECO:0007669"/>
    <property type="project" value="TreeGrafter"/>
</dbReference>
<evidence type="ECO:0000313" key="7">
    <source>
        <dbReference type="Proteomes" id="UP000812966"/>
    </source>
</evidence>
<keyword evidence="4" id="KW-0539">Nucleus</keyword>
<evidence type="ECO:0000256" key="4">
    <source>
        <dbReference type="ARBA" id="ARBA00023242"/>
    </source>
</evidence>
<dbReference type="GO" id="GO:0005681">
    <property type="term" value="C:spliceosomal complex"/>
    <property type="evidence" value="ECO:0007669"/>
    <property type="project" value="TreeGrafter"/>
</dbReference>
<dbReference type="InterPro" id="IPR039924">
    <property type="entry name" value="ICln/Lot5/Saf5"/>
</dbReference>
<keyword evidence="3" id="KW-0963">Cytoplasm</keyword>
<dbReference type="InterPro" id="IPR011993">
    <property type="entry name" value="PH-like_dom_sf"/>
</dbReference>
<evidence type="ECO:0000256" key="3">
    <source>
        <dbReference type="ARBA" id="ARBA00022490"/>
    </source>
</evidence>
<dbReference type="GO" id="GO:0034715">
    <property type="term" value="C:pICln-Sm protein complex"/>
    <property type="evidence" value="ECO:0007669"/>
    <property type="project" value="TreeGrafter"/>
</dbReference>
<feature type="region of interest" description="Disordered" evidence="5">
    <location>
        <begin position="1"/>
        <end position="30"/>
    </location>
</feature>
<feature type="region of interest" description="Disordered" evidence="5">
    <location>
        <begin position="263"/>
        <end position="297"/>
    </location>
</feature>
<accession>A0A8K0JFA3</accession>
<evidence type="ECO:0000256" key="1">
    <source>
        <dbReference type="ARBA" id="ARBA00004123"/>
    </source>
</evidence>
<dbReference type="GO" id="GO:0005829">
    <property type="term" value="C:cytosol"/>
    <property type="evidence" value="ECO:0007669"/>
    <property type="project" value="TreeGrafter"/>
</dbReference>
<dbReference type="Pfam" id="PF03517">
    <property type="entry name" value="Voldacs"/>
    <property type="match status" value="1"/>
</dbReference>
<dbReference type="Gene3D" id="2.30.29.30">
    <property type="entry name" value="Pleckstrin-homology domain (PH domain)/Phosphotyrosine-binding domain (PTB)"/>
    <property type="match status" value="1"/>
</dbReference>